<dbReference type="InterPro" id="IPR001584">
    <property type="entry name" value="Integrase_cat-core"/>
</dbReference>
<dbReference type="PANTHER" id="PTHR37984:SF15">
    <property type="entry name" value="INTEGRASE CATALYTIC DOMAIN-CONTAINING PROTEIN"/>
    <property type="match status" value="1"/>
</dbReference>
<dbReference type="Gene3D" id="3.30.420.10">
    <property type="entry name" value="Ribonuclease H-like superfamily/Ribonuclease H"/>
    <property type="match status" value="1"/>
</dbReference>
<evidence type="ECO:0000313" key="3">
    <source>
        <dbReference type="Proteomes" id="UP000265140"/>
    </source>
</evidence>
<dbReference type="GO" id="GO:0015074">
    <property type="term" value="P:DNA integration"/>
    <property type="evidence" value="ECO:0007669"/>
    <property type="project" value="InterPro"/>
</dbReference>
<dbReference type="PANTHER" id="PTHR37984">
    <property type="entry name" value="PROTEIN CBG26694"/>
    <property type="match status" value="1"/>
</dbReference>
<evidence type="ECO:0000259" key="1">
    <source>
        <dbReference type="PROSITE" id="PS50994"/>
    </source>
</evidence>
<dbReference type="GeneTree" id="ENSGT01100000263500"/>
<evidence type="ECO:0000313" key="2">
    <source>
        <dbReference type="Ensembl" id="ENSELUP00000083578.1"/>
    </source>
</evidence>
<dbReference type="InterPro" id="IPR012337">
    <property type="entry name" value="RNaseH-like_sf"/>
</dbReference>
<sequence length="288" mass="32776">MEEEVRGFHSGCVTCSLHKDRTEPRAPLNPIPVSYPLEIIALDFLSLSRPNDTYQNILVMIDMFTRYAWAVPTRDQTAKTTVKAIWSNVIQTFGCPARFLSDRGPNFESQLMQQLCDLYGISKSRTTPYHPAGNGRVGKMNQTLLNMLRTLETQKQSRWPEYIPELLQAYNSITHSATGFAPTYLMFGRHLRRPIDVSLGVPAAQPRQDIASWVGDHHQRLTLAYEIAARKMSAESSREKLRYDCKAKALPLLPGERVWVRDRNRQGHGKLHSWWGPEPYVVLGLVGV</sequence>
<reference evidence="2" key="3">
    <citation type="submission" date="2025-09" db="UniProtKB">
        <authorList>
            <consortium name="Ensembl"/>
        </authorList>
    </citation>
    <scope>IDENTIFICATION</scope>
</reference>
<protein>
    <recommendedName>
        <fullName evidence="1">Integrase catalytic domain-containing protein</fullName>
    </recommendedName>
</protein>
<dbReference type="PROSITE" id="PS50994">
    <property type="entry name" value="INTEGRASE"/>
    <property type="match status" value="1"/>
</dbReference>
<dbReference type="GO" id="GO:0003676">
    <property type="term" value="F:nucleic acid binding"/>
    <property type="evidence" value="ECO:0007669"/>
    <property type="project" value="InterPro"/>
</dbReference>
<accession>A0AAY5K3P0</accession>
<reference evidence="2" key="2">
    <citation type="submission" date="2025-08" db="UniProtKB">
        <authorList>
            <consortium name="Ensembl"/>
        </authorList>
    </citation>
    <scope>IDENTIFICATION</scope>
</reference>
<dbReference type="Ensembl" id="ENSELUT00000102323.1">
    <property type="protein sequence ID" value="ENSELUP00000083578.1"/>
    <property type="gene ID" value="ENSELUG00000042060.1"/>
</dbReference>
<organism evidence="2 3">
    <name type="scientific">Esox lucius</name>
    <name type="common">Northern pike</name>
    <dbReference type="NCBI Taxonomy" id="8010"/>
    <lineage>
        <taxon>Eukaryota</taxon>
        <taxon>Metazoa</taxon>
        <taxon>Chordata</taxon>
        <taxon>Craniata</taxon>
        <taxon>Vertebrata</taxon>
        <taxon>Euteleostomi</taxon>
        <taxon>Actinopterygii</taxon>
        <taxon>Neopterygii</taxon>
        <taxon>Teleostei</taxon>
        <taxon>Protacanthopterygii</taxon>
        <taxon>Esociformes</taxon>
        <taxon>Esocidae</taxon>
        <taxon>Esox</taxon>
    </lineage>
</organism>
<keyword evidence="3" id="KW-1185">Reference proteome</keyword>
<dbReference type="FunFam" id="3.30.420.10:FF:000032">
    <property type="entry name" value="Retrovirus-related Pol polyprotein from transposon 297-like Protein"/>
    <property type="match status" value="1"/>
</dbReference>
<reference evidence="2 3" key="1">
    <citation type="submission" date="2020-02" db="EMBL/GenBank/DDBJ databases">
        <title>Esox lucius (northern pike) genome, fEsoLuc1, primary haplotype.</title>
        <authorList>
            <person name="Myers G."/>
            <person name="Karagic N."/>
            <person name="Meyer A."/>
            <person name="Pippel M."/>
            <person name="Reichard M."/>
            <person name="Winkler S."/>
            <person name="Tracey A."/>
            <person name="Sims Y."/>
            <person name="Howe K."/>
            <person name="Rhie A."/>
            <person name="Formenti G."/>
            <person name="Durbin R."/>
            <person name="Fedrigo O."/>
            <person name="Jarvis E.D."/>
        </authorList>
    </citation>
    <scope>NUCLEOTIDE SEQUENCE [LARGE SCALE GENOMIC DNA]</scope>
</reference>
<dbReference type="Proteomes" id="UP000265140">
    <property type="component" value="Chromosome 24"/>
</dbReference>
<dbReference type="InterPro" id="IPR050951">
    <property type="entry name" value="Retrovirus_Pol_polyprotein"/>
</dbReference>
<feature type="domain" description="Integrase catalytic" evidence="1">
    <location>
        <begin position="32"/>
        <end position="190"/>
    </location>
</feature>
<dbReference type="SUPFAM" id="SSF53098">
    <property type="entry name" value="Ribonuclease H-like"/>
    <property type="match status" value="1"/>
</dbReference>
<dbReference type="AlphaFoldDB" id="A0AAY5K3P0"/>
<proteinExistence type="predicted"/>
<name>A0AAY5K3P0_ESOLU</name>
<dbReference type="InterPro" id="IPR036397">
    <property type="entry name" value="RNaseH_sf"/>
</dbReference>
<dbReference type="Pfam" id="PF00665">
    <property type="entry name" value="rve"/>
    <property type="match status" value="1"/>
</dbReference>